<comment type="caution">
    <text evidence="1">The sequence shown here is derived from an EMBL/GenBank/DDBJ whole genome shotgun (WGS) entry which is preliminary data.</text>
</comment>
<dbReference type="EMBL" id="JAWDKA010000009">
    <property type="protein sequence ID" value="MDV0442358.1"/>
    <property type="molecule type" value="Genomic_DNA"/>
</dbReference>
<name>A0AAE4MEM7_9EURY</name>
<dbReference type="InterPro" id="IPR019205">
    <property type="entry name" value="DUF2080_transposon-encoded"/>
</dbReference>
<organism evidence="1 2">
    <name type="scientific">Methanorbis furvi</name>
    <dbReference type="NCBI Taxonomy" id="3028299"/>
    <lineage>
        <taxon>Archaea</taxon>
        <taxon>Methanobacteriati</taxon>
        <taxon>Methanobacteriota</taxon>
        <taxon>Stenosarchaea group</taxon>
        <taxon>Methanomicrobia</taxon>
        <taxon>Methanomicrobiales</taxon>
        <taxon>Methanocorpusculaceae</taxon>
        <taxon>Methanorbis</taxon>
    </lineage>
</organism>
<dbReference type="AlphaFoldDB" id="A0AAE4MEM7"/>
<dbReference type="Proteomes" id="UP001273136">
    <property type="component" value="Unassembled WGS sequence"/>
</dbReference>
<gene>
    <name evidence="1" type="ORF">McpAg1_15960</name>
</gene>
<protein>
    <recommendedName>
        <fullName evidence="3">DUF2080 family transposase-associated protein</fullName>
    </recommendedName>
</protein>
<dbReference type="NCBIfam" id="NF033496">
    <property type="entry name" value="DUF2080_fam_acc"/>
    <property type="match status" value="1"/>
</dbReference>
<sequence length="75" mass="8626">MTNREKAEIKLSGYAMVEKMVKAGTNTSGRVYVPKSWIGRRVTVVLLDEPGDDVVDDRMRRMVYGEEDDGFRRMI</sequence>
<proteinExistence type="predicted"/>
<evidence type="ECO:0008006" key="3">
    <source>
        <dbReference type="Google" id="ProtNLM"/>
    </source>
</evidence>
<evidence type="ECO:0000313" key="2">
    <source>
        <dbReference type="Proteomes" id="UP001273136"/>
    </source>
</evidence>
<dbReference type="RefSeq" id="WP_338094779.1">
    <property type="nucleotide sequence ID" value="NZ_JAWDKA010000009.1"/>
</dbReference>
<accession>A0AAE4MEM7</accession>
<dbReference type="Pfam" id="PF09853">
    <property type="entry name" value="DUF2080"/>
    <property type="match status" value="1"/>
</dbReference>
<reference evidence="1" key="1">
    <citation type="submission" date="2023-06" db="EMBL/GenBank/DDBJ databases">
        <title>Genome sequence of Methancorpusculaceae sp. Ag1.</title>
        <authorList>
            <person name="Protasov E."/>
            <person name="Platt K."/>
            <person name="Poehlein A."/>
            <person name="Daniel R."/>
            <person name="Brune A."/>
        </authorList>
    </citation>
    <scope>NUCLEOTIDE SEQUENCE</scope>
    <source>
        <strain evidence="1">Ag1</strain>
    </source>
</reference>
<evidence type="ECO:0000313" key="1">
    <source>
        <dbReference type="EMBL" id="MDV0442358.1"/>
    </source>
</evidence>
<keyword evidence="2" id="KW-1185">Reference proteome</keyword>